<organism evidence="5 6">
    <name type="scientific">Sphingobium limneticum</name>
    <dbReference type="NCBI Taxonomy" id="1007511"/>
    <lineage>
        <taxon>Bacteria</taxon>
        <taxon>Pseudomonadati</taxon>
        <taxon>Pseudomonadota</taxon>
        <taxon>Alphaproteobacteria</taxon>
        <taxon>Sphingomonadales</taxon>
        <taxon>Sphingomonadaceae</taxon>
        <taxon>Sphingobium</taxon>
    </lineage>
</organism>
<reference evidence="6 7" key="1">
    <citation type="submission" date="2019-09" db="EMBL/GenBank/DDBJ databases">
        <authorList>
            <person name="Feng G."/>
        </authorList>
    </citation>
    <scope>NUCLEOTIDE SEQUENCE [LARGE SCALE GENOMIC DNA]</scope>
    <source>
        <strain evidence="5 6">KACC 19283</strain>
        <strain evidence="4 7">KACC 19284</strain>
    </source>
</reference>
<name>A0A5J5I691_9SPHN</name>
<feature type="chain" id="PRO_5023826605" evidence="3">
    <location>
        <begin position="25"/>
        <end position="212"/>
    </location>
</feature>
<sequence length="212" mass="22476">MGPKTRWMTGAMVGAGLLLGSVSAAEARPRYGYGGGYGNGWGHQGGWDRHHRRGDGFGVGDAIGVAAIIGAVAIVANSMSKDKKVRDPNTGGEYDAPPPRTGTDYGSDVRNDPRPRDDADFSDVAGTNGPDDAMTDACAVAARDEAEQDHGGYAEVRHMETPIATADGYNIDGYVESRTSYRANDGTSRRFTCAMKNGRVANVYISRDLVAR</sequence>
<evidence type="ECO:0000313" key="7">
    <source>
        <dbReference type="Proteomes" id="UP000326364"/>
    </source>
</evidence>
<dbReference type="EMBL" id="VYQB01000010">
    <property type="protein sequence ID" value="KAA9015467.1"/>
    <property type="molecule type" value="Genomic_DNA"/>
</dbReference>
<dbReference type="AlphaFoldDB" id="A0A5J5I691"/>
<feature type="region of interest" description="Disordered" evidence="1">
    <location>
        <begin position="80"/>
        <end position="132"/>
    </location>
</feature>
<evidence type="ECO:0000256" key="3">
    <source>
        <dbReference type="SAM" id="SignalP"/>
    </source>
</evidence>
<dbReference type="EMBL" id="VYQA01000008">
    <property type="protein sequence ID" value="KAA9029435.1"/>
    <property type="molecule type" value="Genomic_DNA"/>
</dbReference>
<protein>
    <submittedName>
        <fullName evidence="5">Uncharacterized protein</fullName>
    </submittedName>
</protein>
<accession>A0A5J5I691</accession>
<comment type="caution">
    <text evidence="5">The sequence shown here is derived from an EMBL/GenBank/DDBJ whole genome shotgun (WGS) entry which is preliminary data.</text>
</comment>
<keyword evidence="2" id="KW-0472">Membrane</keyword>
<evidence type="ECO:0000313" key="4">
    <source>
        <dbReference type="EMBL" id="KAA9015467.1"/>
    </source>
</evidence>
<evidence type="ECO:0000256" key="1">
    <source>
        <dbReference type="SAM" id="MobiDB-lite"/>
    </source>
</evidence>
<keyword evidence="2" id="KW-0812">Transmembrane</keyword>
<keyword evidence="7" id="KW-1185">Reference proteome</keyword>
<feature type="transmembrane region" description="Helical" evidence="2">
    <location>
        <begin position="57"/>
        <end position="76"/>
    </location>
</feature>
<dbReference type="Proteomes" id="UP000326364">
    <property type="component" value="Unassembled WGS sequence"/>
</dbReference>
<gene>
    <name evidence="5" type="ORF">F4U95_12610</name>
    <name evidence="4" type="ORF">F4U96_14440</name>
</gene>
<proteinExistence type="predicted"/>
<keyword evidence="3" id="KW-0732">Signal</keyword>
<evidence type="ECO:0000313" key="6">
    <source>
        <dbReference type="Proteomes" id="UP000325933"/>
    </source>
</evidence>
<feature type="compositionally biased region" description="Basic and acidic residues" evidence="1">
    <location>
        <begin position="107"/>
        <end position="119"/>
    </location>
</feature>
<evidence type="ECO:0000313" key="5">
    <source>
        <dbReference type="EMBL" id="KAA9029435.1"/>
    </source>
</evidence>
<keyword evidence="2" id="KW-1133">Transmembrane helix</keyword>
<feature type="signal peptide" evidence="3">
    <location>
        <begin position="1"/>
        <end position="24"/>
    </location>
</feature>
<dbReference type="Proteomes" id="UP000325933">
    <property type="component" value="Unassembled WGS sequence"/>
</dbReference>
<evidence type="ECO:0000256" key="2">
    <source>
        <dbReference type="SAM" id="Phobius"/>
    </source>
</evidence>